<dbReference type="RefSeq" id="WP_181358628.1">
    <property type="nucleotide sequence ID" value="NZ_BSKR01000001.1"/>
</dbReference>
<dbReference type="Pfam" id="PF01547">
    <property type="entry name" value="SBP_bac_1"/>
    <property type="match status" value="1"/>
</dbReference>
<dbReference type="GeneID" id="94021342"/>
<dbReference type="AlphaFoldDB" id="A0A1H2WD87"/>
<evidence type="ECO:0000256" key="3">
    <source>
        <dbReference type="SAM" id="SignalP"/>
    </source>
</evidence>
<comment type="similarity">
    <text evidence="2">Belongs to the bacterial solute-binding protein 1 family.</text>
</comment>
<keyword evidence="3" id="KW-0732">Signal</keyword>
<dbReference type="InterPro" id="IPR050490">
    <property type="entry name" value="Bact_solute-bd_prot1"/>
</dbReference>
<dbReference type="Gene3D" id="3.40.190.10">
    <property type="entry name" value="Periplasmic binding protein-like II"/>
    <property type="match status" value="2"/>
</dbReference>
<comment type="subcellular location">
    <subcellularLocation>
        <location evidence="1">Periplasm</location>
    </subcellularLocation>
</comment>
<dbReference type="SUPFAM" id="SSF53850">
    <property type="entry name" value="Periplasmic binding protein-like II"/>
    <property type="match status" value="1"/>
</dbReference>
<protein>
    <submittedName>
        <fullName evidence="4">Carbohydrate ABC transporter substrate-binding protein, CUT1 family</fullName>
    </submittedName>
</protein>
<proteinExistence type="inferred from homology"/>
<evidence type="ECO:0000256" key="2">
    <source>
        <dbReference type="ARBA" id="ARBA00008520"/>
    </source>
</evidence>
<evidence type="ECO:0000313" key="4">
    <source>
        <dbReference type="EMBL" id="SDW78436.1"/>
    </source>
</evidence>
<gene>
    <name evidence="4" type="ORF">SAMN04488041_103223</name>
</gene>
<dbReference type="STRING" id="60137.SAMN04488041_103223"/>
<dbReference type="InterPro" id="IPR006059">
    <property type="entry name" value="SBP"/>
</dbReference>
<evidence type="ECO:0000313" key="5">
    <source>
        <dbReference type="Proteomes" id="UP000183076"/>
    </source>
</evidence>
<feature type="signal peptide" evidence="3">
    <location>
        <begin position="1"/>
        <end position="24"/>
    </location>
</feature>
<name>A0A1H2WD87_9RHOB</name>
<dbReference type="GO" id="GO:0042597">
    <property type="term" value="C:periplasmic space"/>
    <property type="evidence" value="ECO:0007669"/>
    <property type="project" value="UniProtKB-SubCell"/>
</dbReference>
<sequence length="419" mass="46633">MHSILKRSLAAVVAAGFSTSFAVADESQLSGELKITSDMSNPAPRAVMESLAAGFGELHPDVDIELTIVDREAWKTQIRNALGANPPDVVNWYAANRMGPYVSAGLFEDISDMYANGDLPGLESVKGALTIDGKQYGVPYTYYQWGMYYREDIFKELGLTEPETFEQELANCEKIVASGRACYAIGTKFLWTAGGWFDYLNMRTNGFDFHMELARGEVPWTDPRVRETFANWRKIIDMGGYVADHQSYSWQEALNFMIEGEAVAYLMGNFAVAAMREGGLDDSQIDFYQFPKIADVPQGEDAPTDTFHIPSGAKNKENARAFLQYVTSADVQTKINAGDALGQLPINSESSVDKDEFLEQGFEMLNTSAKGGVAQFFDRDFSAEMASVGMEGLQEFMVVPDNLDDILERLEETRQRIYE</sequence>
<evidence type="ECO:0000256" key="1">
    <source>
        <dbReference type="ARBA" id="ARBA00004418"/>
    </source>
</evidence>
<accession>A0A1H2WD87</accession>
<feature type="chain" id="PRO_5010223642" evidence="3">
    <location>
        <begin position="25"/>
        <end position="419"/>
    </location>
</feature>
<organism evidence="4 5">
    <name type="scientific">Sulfitobacter pontiacus</name>
    <dbReference type="NCBI Taxonomy" id="60137"/>
    <lineage>
        <taxon>Bacteria</taxon>
        <taxon>Pseudomonadati</taxon>
        <taxon>Pseudomonadota</taxon>
        <taxon>Alphaproteobacteria</taxon>
        <taxon>Rhodobacterales</taxon>
        <taxon>Roseobacteraceae</taxon>
        <taxon>Sulfitobacter</taxon>
    </lineage>
</organism>
<dbReference type="EMBL" id="FNNB01000003">
    <property type="protein sequence ID" value="SDW78436.1"/>
    <property type="molecule type" value="Genomic_DNA"/>
</dbReference>
<reference evidence="5" key="1">
    <citation type="submission" date="2016-10" db="EMBL/GenBank/DDBJ databases">
        <authorList>
            <person name="Varghese N."/>
            <person name="Submissions S."/>
        </authorList>
    </citation>
    <scope>NUCLEOTIDE SEQUENCE [LARGE SCALE GENOMIC DNA]</scope>
    <source>
        <strain evidence="5">DSM 10014</strain>
    </source>
</reference>
<dbReference type="Proteomes" id="UP000183076">
    <property type="component" value="Unassembled WGS sequence"/>
</dbReference>
<dbReference type="PANTHER" id="PTHR43649:SF14">
    <property type="entry name" value="BLR3389 PROTEIN"/>
    <property type="match status" value="1"/>
</dbReference>
<dbReference type="PANTHER" id="PTHR43649">
    <property type="entry name" value="ARABINOSE-BINDING PROTEIN-RELATED"/>
    <property type="match status" value="1"/>
</dbReference>